<dbReference type="PRINTS" id="PR01021">
    <property type="entry name" value="OMPADOMAIN"/>
</dbReference>
<dbReference type="GO" id="GO:0015288">
    <property type="term" value="F:porin activity"/>
    <property type="evidence" value="ECO:0007669"/>
    <property type="project" value="UniProtKB-KW"/>
</dbReference>
<keyword evidence="8 10" id="KW-0472">Membrane</keyword>
<evidence type="ECO:0000256" key="6">
    <source>
        <dbReference type="ARBA" id="ARBA00023065"/>
    </source>
</evidence>
<dbReference type="OrthoDB" id="9782229at2"/>
<evidence type="ECO:0000256" key="1">
    <source>
        <dbReference type="ARBA" id="ARBA00004571"/>
    </source>
</evidence>
<dbReference type="EMBL" id="WOCD01000001">
    <property type="protein sequence ID" value="MUH71256.1"/>
    <property type="molecule type" value="Genomic_DNA"/>
</dbReference>
<evidence type="ECO:0000256" key="2">
    <source>
        <dbReference type="ARBA" id="ARBA00022448"/>
    </source>
</evidence>
<evidence type="ECO:0000256" key="8">
    <source>
        <dbReference type="ARBA" id="ARBA00023136"/>
    </source>
</evidence>
<organism evidence="13 14">
    <name type="scientific">Psychrosphaera haliotis</name>
    <dbReference type="NCBI Taxonomy" id="555083"/>
    <lineage>
        <taxon>Bacteria</taxon>
        <taxon>Pseudomonadati</taxon>
        <taxon>Pseudomonadota</taxon>
        <taxon>Gammaproteobacteria</taxon>
        <taxon>Alteromonadales</taxon>
        <taxon>Pseudoalteromonadaceae</taxon>
        <taxon>Psychrosphaera</taxon>
    </lineage>
</organism>
<dbReference type="PANTHER" id="PTHR30329">
    <property type="entry name" value="STATOR ELEMENT OF FLAGELLAR MOTOR COMPLEX"/>
    <property type="match status" value="1"/>
</dbReference>
<evidence type="ECO:0000313" key="14">
    <source>
        <dbReference type="Proteomes" id="UP000439994"/>
    </source>
</evidence>
<dbReference type="InterPro" id="IPR027385">
    <property type="entry name" value="Beta-barrel_OMP"/>
</dbReference>
<evidence type="ECO:0000256" key="11">
    <source>
        <dbReference type="SAM" id="SignalP"/>
    </source>
</evidence>
<dbReference type="Pfam" id="PF00691">
    <property type="entry name" value="OmpA"/>
    <property type="match status" value="1"/>
</dbReference>
<feature type="domain" description="OmpA-like" evidence="12">
    <location>
        <begin position="315"/>
        <end position="430"/>
    </location>
</feature>
<dbReference type="SUPFAM" id="SSF103088">
    <property type="entry name" value="OmpA-like"/>
    <property type="match status" value="1"/>
</dbReference>
<dbReference type="InterPro" id="IPR011250">
    <property type="entry name" value="OMP/PagP_B-barrel"/>
</dbReference>
<reference evidence="13 14" key="1">
    <citation type="submission" date="2019-11" db="EMBL/GenBank/DDBJ databases">
        <title>P. haliotis isolates from Z. marina roots.</title>
        <authorList>
            <person name="Cohen M."/>
            <person name="Jospin G."/>
            <person name="Eisen J.A."/>
            <person name="Coil D.A."/>
        </authorList>
    </citation>
    <scope>NUCLEOTIDE SEQUENCE [LARGE SCALE GENOMIC DNA]</scope>
    <source>
        <strain evidence="13 14">UCD-MCMsp1aY</strain>
    </source>
</reference>
<accession>A0A6N8F3L4</accession>
<keyword evidence="2" id="KW-0813">Transport</keyword>
<evidence type="ECO:0000256" key="10">
    <source>
        <dbReference type="PROSITE-ProRule" id="PRU00473"/>
    </source>
</evidence>
<dbReference type="InterPro" id="IPR050330">
    <property type="entry name" value="Bact_OuterMem_StrucFunc"/>
</dbReference>
<dbReference type="InterPro" id="IPR006664">
    <property type="entry name" value="OMP_bac"/>
</dbReference>
<feature type="chain" id="PRO_5027060825" evidence="11">
    <location>
        <begin position="35"/>
        <end position="430"/>
    </location>
</feature>
<keyword evidence="5 11" id="KW-0732">Signal</keyword>
<dbReference type="SUPFAM" id="SSF56925">
    <property type="entry name" value="OMPA-like"/>
    <property type="match status" value="1"/>
</dbReference>
<dbReference type="InterPro" id="IPR006665">
    <property type="entry name" value="OmpA-like"/>
</dbReference>
<feature type="signal peptide" evidence="11">
    <location>
        <begin position="1"/>
        <end position="34"/>
    </location>
</feature>
<dbReference type="InterPro" id="IPR036737">
    <property type="entry name" value="OmpA-like_sf"/>
</dbReference>
<dbReference type="Gene3D" id="3.30.1330.60">
    <property type="entry name" value="OmpA-like domain"/>
    <property type="match status" value="1"/>
</dbReference>
<evidence type="ECO:0000256" key="3">
    <source>
        <dbReference type="ARBA" id="ARBA00022452"/>
    </source>
</evidence>
<keyword evidence="6" id="KW-0406">Ion transport</keyword>
<dbReference type="PANTHER" id="PTHR30329:SF21">
    <property type="entry name" value="LIPOPROTEIN YIAD-RELATED"/>
    <property type="match status" value="1"/>
</dbReference>
<dbReference type="Gene3D" id="2.40.160.20">
    <property type="match status" value="1"/>
</dbReference>
<dbReference type="Pfam" id="PF13505">
    <property type="entry name" value="OMP_b-brl"/>
    <property type="match status" value="1"/>
</dbReference>
<evidence type="ECO:0000256" key="5">
    <source>
        <dbReference type="ARBA" id="ARBA00022729"/>
    </source>
</evidence>
<comment type="caution">
    <text evidence="13">The sequence shown here is derived from an EMBL/GenBank/DDBJ whole genome shotgun (WGS) entry which is preliminary data.</text>
</comment>
<dbReference type="GO" id="GO:0009279">
    <property type="term" value="C:cell outer membrane"/>
    <property type="evidence" value="ECO:0007669"/>
    <property type="project" value="UniProtKB-SubCell"/>
</dbReference>
<keyword evidence="4" id="KW-0812">Transmembrane</keyword>
<gene>
    <name evidence="13" type="ORF">GNP35_01350</name>
</gene>
<keyword evidence="14" id="KW-1185">Reference proteome</keyword>
<keyword evidence="9" id="KW-0998">Cell outer membrane</keyword>
<evidence type="ECO:0000259" key="12">
    <source>
        <dbReference type="PROSITE" id="PS51123"/>
    </source>
</evidence>
<protein>
    <submittedName>
        <fullName evidence="13">Outer membrane beta-barrel protein</fullName>
    </submittedName>
</protein>
<keyword evidence="3" id="KW-1134">Transmembrane beta strand</keyword>
<dbReference type="Proteomes" id="UP000439994">
    <property type="component" value="Unassembled WGS sequence"/>
</dbReference>
<comment type="subcellular location">
    <subcellularLocation>
        <location evidence="1">Cell outer membrane</location>
        <topology evidence="1">Multi-pass membrane protein</topology>
    </subcellularLocation>
</comment>
<dbReference type="GO" id="GO:0046930">
    <property type="term" value="C:pore complex"/>
    <property type="evidence" value="ECO:0007669"/>
    <property type="project" value="UniProtKB-KW"/>
</dbReference>
<evidence type="ECO:0000256" key="9">
    <source>
        <dbReference type="ARBA" id="ARBA00023237"/>
    </source>
</evidence>
<proteinExistence type="predicted"/>
<evidence type="ECO:0000256" key="4">
    <source>
        <dbReference type="ARBA" id="ARBA00022692"/>
    </source>
</evidence>
<keyword evidence="7" id="KW-0626">Porin</keyword>
<dbReference type="AlphaFoldDB" id="A0A6N8F3L4"/>
<dbReference type="GO" id="GO:0006811">
    <property type="term" value="P:monoatomic ion transport"/>
    <property type="evidence" value="ECO:0007669"/>
    <property type="project" value="UniProtKB-KW"/>
</dbReference>
<dbReference type="PROSITE" id="PS51123">
    <property type="entry name" value="OMPA_2"/>
    <property type="match status" value="1"/>
</dbReference>
<sequence length="430" mass="47231">MLLPKEIKMKIGKKIALSNLTVALLAGMSHSAFAEDNNQTEKEWPYALGFYIGGQVGQAKTDVSSQSLDRFYANSGITPNTTSIDRIDSSYSLFVGYRFNQYFSVEGGYQDLGDRSASFSGTANNLQSYYDLAERVYPETADGMSFSVLGTLPLEDGFTITGKLGYYDWEMDTISTKLDGVAIKNMGTGKRSDSGFWLGGEVGYHINYNTQAYLSYQHIPLQDDDVSVVALGVRYFFDDNGPTYTPAVQKPAPIVKSEPEKVIQPAPVQSVAAAEPKPLDTDGDGVYDDKDKCADTPINHVVDKDGCSQFVVQPVDKRVVVLYDNNSSEINERYYGDLADLAAFIKEYKVDTLNVVGHTSASGPAAYNQTLSLKRAQSVASFLTERFGIDSSVINAEGKGETELVSDDANKNRRMEVYIKSDVRLPLLKN</sequence>
<evidence type="ECO:0000256" key="7">
    <source>
        <dbReference type="ARBA" id="ARBA00023114"/>
    </source>
</evidence>
<evidence type="ECO:0000313" key="13">
    <source>
        <dbReference type="EMBL" id="MUH71256.1"/>
    </source>
</evidence>
<name>A0A6N8F3L4_9GAMM</name>
<dbReference type="CDD" id="cd07185">
    <property type="entry name" value="OmpA_C-like"/>
    <property type="match status" value="1"/>
</dbReference>